<dbReference type="GO" id="GO:0006325">
    <property type="term" value="P:chromatin organization"/>
    <property type="evidence" value="ECO:0007669"/>
    <property type="project" value="UniProtKB-KW"/>
</dbReference>
<evidence type="ECO:0000256" key="2">
    <source>
        <dbReference type="ARBA" id="ARBA00022737"/>
    </source>
</evidence>
<keyword evidence="2" id="KW-0677">Repeat</keyword>
<dbReference type="PANTHER" id="PTHR22850">
    <property type="entry name" value="WD40 REPEAT FAMILY"/>
    <property type="match status" value="1"/>
</dbReference>
<evidence type="ECO:0000313" key="5">
    <source>
        <dbReference type="EMBL" id="KAJ5068781.1"/>
    </source>
</evidence>
<evidence type="ECO:0000259" key="4">
    <source>
        <dbReference type="Pfam" id="PF12265"/>
    </source>
</evidence>
<dbReference type="InterPro" id="IPR001680">
    <property type="entry name" value="WD40_rpt"/>
</dbReference>
<dbReference type="Proteomes" id="UP001149090">
    <property type="component" value="Unassembled WGS sequence"/>
</dbReference>
<dbReference type="SMART" id="SM00320">
    <property type="entry name" value="WD40"/>
    <property type="match status" value="3"/>
</dbReference>
<evidence type="ECO:0000313" key="6">
    <source>
        <dbReference type="Proteomes" id="UP001149090"/>
    </source>
</evidence>
<comment type="caution">
    <text evidence="5">The sequence shown here is derived from an EMBL/GenBank/DDBJ whole genome shotgun (WGS) entry which is preliminary data.</text>
</comment>
<evidence type="ECO:0000256" key="1">
    <source>
        <dbReference type="ARBA" id="ARBA00022574"/>
    </source>
</evidence>
<keyword evidence="6" id="KW-1185">Reference proteome</keyword>
<organism evidence="5 6">
    <name type="scientific">Anaeramoeba ignava</name>
    <name type="common">Anaerobic marine amoeba</name>
    <dbReference type="NCBI Taxonomy" id="1746090"/>
    <lineage>
        <taxon>Eukaryota</taxon>
        <taxon>Metamonada</taxon>
        <taxon>Anaeramoebidae</taxon>
        <taxon>Anaeramoeba</taxon>
    </lineage>
</organism>
<dbReference type="Pfam" id="PF00400">
    <property type="entry name" value="WD40"/>
    <property type="match status" value="1"/>
</dbReference>
<sequence length="304" mass="35621">MAAPEHFDKSKIIEEEFSIWKKMHHFFYDLLFTFPIETEISSIEWFPINSKNSTQNSKNIQEIVLGSKSKKLEDNFLYFLSINIPIDETQFDSQENQKSTIQTKKQNLEDHPMIRIVDKIQHQGNVNKVRIMPQNSNIISTITNKGKIFIYDISKISNTYENINQKEKQILNKNPILEYNISEGGNGLSWNYQKEGFLLTGNYKGEIDIFNINAEKKETIQNKKMDSEIKHVSWHKKRDSLFGVTSKNKKFTIFDTRELTGPLYEIEGHEGEVNYLDFHPHSEFIFATCSSDHVYIKIIFLNHI</sequence>
<evidence type="ECO:0000256" key="3">
    <source>
        <dbReference type="ARBA" id="ARBA00022853"/>
    </source>
</evidence>
<dbReference type="Gene3D" id="2.130.10.10">
    <property type="entry name" value="YVTN repeat-like/Quinoprotein amine dehydrogenase"/>
    <property type="match status" value="1"/>
</dbReference>
<dbReference type="InterPro" id="IPR015943">
    <property type="entry name" value="WD40/YVTN_repeat-like_dom_sf"/>
</dbReference>
<dbReference type="SUPFAM" id="SSF50978">
    <property type="entry name" value="WD40 repeat-like"/>
    <property type="match status" value="1"/>
</dbReference>
<dbReference type="InterPro" id="IPR050459">
    <property type="entry name" value="WD_repeat_RBAP46/RBAP48/MSI1"/>
</dbReference>
<gene>
    <name evidence="5" type="ORF">M0811_12202</name>
</gene>
<dbReference type="EMBL" id="JAPDFW010000113">
    <property type="protein sequence ID" value="KAJ5068781.1"/>
    <property type="molecule type" value="Genomic_DNA"/>
</dbReference>
<accession>A0A9Q0L992</accession>
<dbReference type="OrthoDB" id="427795at2759"/>
<dbReference type="Pfam" id="PF12265">
    <property type="entry name" value="CAF1C_H4-bd"/>
    <property type="match status" value="1"/>
</dbReference>
<feature type="domain" description="Histone-binding protein RBBP4-like N-terminal" evidence="4">
    <location>
        <begin position="15"/>
        <end position="85"/>
    </location>
</feature>
<protein>
    <submittedName>
        <fullName evidence="5">Histone-binding protein msi1</fullName>
    </submittedName>
</protein>
<keyword evidence="1" id="KW-0853">WD repeat</keyword>
<name>A0A9Q0L992_ANAIG</name>
<proteinExistence type="predicted"/>
<dbReference type="InterPro" id="IPR036322">
    <property type="entry name" value="WD40_repeat_dom_sf"/>
</dbReference>
<dbReference type="InterPro" id="IPR022052">
    <property type="entry name" value="Histone-bd_RBBP4-like_N"/>
</dbReference>
<keyword evidence="3" id="KW-0156">Chromatin regulator</keyword>
<dbReference type="AlphaFoldDB" id="A0A9Q0L992"/>
<reference evidence="5" key="1">
    <citation type="submission" date="2022-10" db="EMBL/GenBank/DDBJ databases">
        <title>Novel sulphate-reducing endosymbionts in the free-living metamonad Anaeramoeba.</title>
        <authorList>
            <person name="Jerlstrom-Hultqvist J."/>
            <person name="Cepicka I."/>
            <person name="Gallot-Lavallee L."/>
            <person name="Salas-Leiva D."/>
            <person name="Curtis B.A."/>
            <person name="Zahonova K."/>
            <person name="Pipaliya S."/>
            <person name="Dacks J."/>
            <person name="Roger A.J."/>
        </authorList>
    </citation>
    <scope>NUCLEOTIDE SEQUENCE</scope>
    <source>
        <strain evidence="5">BMAN</strain>
    </source>
</reference>